<reference evidence="5" key="1">
    <citation type="submission" date="2025-08" db="UniProtKB">
        <authorList>
            <consortium name="RefSeq"/>
        </authorList>
    </citation>
    <scope>IDENTIFICATION</scope>
</reference>
<keyword evidence="5" id="KW-0418">Kinase</keyword>
<dbReference type="InterPro" id="IPR001245">
    <property type="entry name" value="Ser-Thr/Tyr_kinase_cat_dom"/>
</dbReference>
<dbReference type="SUPFAM" id="SSF47986">
    <property type="entry name" value="DEATH domain"/>
    <property type="match status" value="1"/>
</dbReference>
<dbReference type="PROSITE" id="PS50011">
    <property type="entry name" value="PROTEIN_KINASE_DOM"/>
    <property type="match status" value="1"/>
</dbReference>
<dbReference type="InterPro" id="IPR011009">
    <property type="entry name" value="Kinase-like_dom_sf"/>
</dbReference>
<name>A0A6P8FNU8_CLUHA</name>
<dbReference type="GO" id="GO:0048932">
    <property type="term" value="P:myelination of posterior lateral line nerve axons"/>
    <property type="evidence" value="ECO:0007669"/>
    <property type="project" value="Ensembl"/>
</dbReference>
<keyword evidence="5" id="KW-0675">Receptor</keyword>
<dbReference type="OrthoDB" id="4062651at2759"/>
<dbReference type="Proteomes" id="UP000515152">
    <property type="component" value="Chromosome 6"/>
</dbReference>
<feature type="region of interest" description="Disordered" evidence="1">
    <location>
        <begin position="400"/>
        <end position="453"/>
    </location>
</feature>
<dbReference type="Pfam" id="PF07714">
    <property type="entry name" value="PK_Tyr_Ser-Thr"/>
    <property type="match status" value="1"/>
</dbReference>
<evidence type="ECO:0000259" key="2">
    <source>
        <dbReference type="PROSITE" id="PS50011"/>
    </source>
</evidence>
<dbReference type="RefSeq" id="XP_031425286.1">
    <property type="nucleotide sequence ID" value="XM_031569426.2"/>
</dbReference>
<dbReference type="InterPro" id="IPR051681">
    <property type="entry name" value="Ser/Thr_Kinases-Pseudokinases"/>
</dbReference>
<dbReference type="InterPro" id="IPR001315">
    <property type="entry name" value="CARD"/>
</dbReference>
<feature type="region of interest" description="Disordered" evidence="1">
    <location>
        <begin position="332"/>
        <end position="371"/>
    </location>
</feature>
<dbReference type="InterPro" id="IPR000719">
    <property type="entry name" value="Prot_kinase_dom"/>
</dbReference>
<feature type="compositionally biased region" description="Low complexity" evidence="1">
    <location>
        <begin position="345"/>
        <end position="357"/>
    </location>
</feature>
<keyword evidence="4" id="KW-1185">Reference proteome</keyword>
<evidence type="ECO:0000313" key="4">
    <source>
        <dbReference type="Proteomes" id="UP000515152"/>
    </source>
</evidence>
<evidence type="ECO:0000256" key="1">
    <source>
        <dbReference type="SAM" id="MobiDB-lite"/>
    </source>
</evidence>
<dbReference type="GO" id="GO:0043123">
    <property type="term" value="P:positive regulation of canonical NF-kappaB signal transduction"/>
    <property type="evidence" value="ECO:0007669"/>
    <property type="project" value="UniProtKB-ARBA"/>
</dbReference>
<dbReference type="GO" id="GO:0031349">
    <property type="term" value="P:positive regulation of defense response"/>
    <property type="evidence" value="ECO:0007669"/>
    <property type="project" value="UniProtKB-ARBA"/>
</dbReference>
<protein>
    <submittedName>
        <fullName evidence="5">Receptor-interacting serine/threonine-protein kinase 2 isoform X1</fullName>
    </submittedName>
</protein>
<feature type="domain" description="CARD" evidence="3">
    <location>
        <begin position="453"/>
        <end position="514"/>
    </location>
</feature>
<dbReference type="PROSITE" id="PS50209">
    <property type="entry name" value="CARD"/>
    <property type="match status" value="1"/>
</dbReference>
<evidence type="ECO:0000313" key="5">
    <source>
        <dbReference type="RefSeq" id="XP_031425286.1"/>
    </source>
</evidence>
<feature type="compositionally biased region" description="Pro residues" evidence="1">
    <location>
        <begin position="405"/>
        <end position="422"/>
    </location>
</feature>
<dbReference type="SUPFAM" id="SSF56112">
    <property type="entry name" value="Protein kinase-like (PK-like)"/>
    <property type="match status" value="1"/>
</dbReference>
<dbReference type="GO" id="GO:0005524">
    <property type="term" value="F:ATP binding"/>
    <property type="evidence" value="ECO:0007669"/>
    <property type="project" value="InterPro"/>
</dbReference>
<proteinExistence type="predicted"/>
<sequence>MSHLGQLPQIEEGEILNLTKVSSSAGACLRGRYCRTGRLVAVKLLPNPSTSQRGDWVKQEKNTSQSHHVYSERVLVPLGVYRTRFLSGLVWEWMAEGALHSLLYETKMYPEFPVCLRLRILSDIAEGLSHLHSIHLPHLALRATHVLLDQHYRAKLCDWGLSELYPCETVRPCYRNLAYLSPEALQGTGSSLKTDIYSLGVLIWETLNRRLASEDFVQLQIMLHGTEQSLEEGSESNLLPLDTPNVHALTELVMSCWNGDPQRRPSAEDCILELRKALLAFDPVAPVKAALHLKEFKKRALMNCKNSPAWEIPIELNNLEISGDYKYMHSKTLPMDIPRPHPQTPTSAGSSPSKSSPLPSPPRTGHHIRSCFGGMNQASPCSESPSSPCVLGNHRVQLTGRAWPASPPPHSPSPPSKSPSPPSSSSIPMQPTHPQSRSRSRNHQGLPGSSTPRRVSCRRLLLERRELIIRGMTEGRLNHLLDVLRSRQALNYEAYEIITAAVTLAARTRSLLDTCCCLGEKVAALVAVTLGLVSATTTTKGNTQLAH</sequence>
<dbReference type="GO" id="GO:0042981">
    <property type="term" value="P:regulation of apoptotic process"/>
    <property type="evidence" value="ECO:0007669"/>
    <property type="project" value="InterPro"/>
</dbReference>
<dbReference type="GO" id="GO:0036269">
    <property type="term" value="P:swimming behavior"/>
    <property type="evidence" value="ECO:0007669"/>
    <property type="project" value="Ensembl"/>
</dbReference>
<dbReference type="Gene3D" id="1.10.533.10">
    <property type="entry name" value="Death Domain, Fas"/>
    <property type="match status" value="1"/>
</dbReference>
<dbReference type="AlphaFoldDB" id="A0A6P8FNU8"/>
<keyword evidence="5" id="KW-0808">Transferase</keyword>
<dbReference type="GO" id="GO:0004706">
    <property type="term" value="F:JUN kinase kinase kinase activity"/>
    <property type="evidence" value="ECO:0007669"/>
    <property type="project" value="TreeGrafter"/>
</dbReference>
<dbReference type="PANTHER" id="PTHR44329:SF143">
    <property type="entry name" value="RECEPTOR INTERACTING SERINE_THREONINE KINASE 2"/>
    <property type="match status" value="1"/>
</dbReference>
<accession>A0A6P8FNU8</accession>
<dbReference type="KEGG" id="char:116220814"/>
<dbReference type="PANTHER" id="PTHR44329">
    <property type="entry name" value="SERINE/THREONINE-PROTEIN KINASE TNNI3K-RELATED"/>
    <property type="match status" value="1"/>
</dbReference>
<dbReference type="GO" id="GO:0014003">
    <property type="term" value="P:oligodendrocyte development"/>
    <property type="evidence" value="ECO:0007669"/>
    <property type="project" value="Ensembl"/>
</dbReference>
<gene>
    <name evidence="5" type="primary">si:dkey-181f22.4</name>
</gene>
<dbReference type="InterPro" id="IPR011029">
    <property type="entry name" value="DEATH-like_dom_sf"/>
</dbReference>
<feature type="domain" description="Protein kinase" evidence="2">
    <location>
        <begin position="4"/>
        <end position="279"/>
    </location>
</feature>
<organism evidence="4 5">
    <name type="scientific">Clupea harengus</name>
    <name type="common">Atlantic herring</name>
    <dbReference type="NCBI Taxonomy" id="7950"/>
    <lineage>
        <taxon>Eukaryota</taxon>
        <taxon>Metazoa</taxon>
        <taxon>Chordata</taxon>
        <taxon>Craniata</taxon>
        <taxon>Vertebrata</taxon>
        <taxon>Euteleostomi</taxon>
        <taxon>Actinopterygii</taxon>
        <taxon>Neopterygii</taxon>
        <taxon>Teleostei</taxon>
        <taxon>Clupei</taxon>
        <taxon>Clupeiformes</taxon>
        <taxon>Clupeoidei</taxon>
        <taxon>Clupeidae</taxon>
        <taxon>Clupea</taxon>
    </lineage>
</organism>
<dbReference type="Gene3D" id="1.10.510.10">
    <property type="entry name" value="Transferase(Phosphotransferase) domain 1"/>
    <property type="match status" value="1"/>
</dbReference>
<dbReference type="GeneID" id="116220814"/>
<dbReference type="GO" id="GO:0032287">
    <property type="term" value="P:peripheral nervous system myelin maintenance"/>
    <property type="evidence" value="ECO:0007669"/>
    <property type="project" value="Ensembl"/>
</dbReference>
<dbReference type="GO" id="GO:0070445">
    <property type="term" value="P:regulation of oligodendrocyte progenitor proliferation"/>
    <property type="evidence" value="ECO:0007669"/>
    <property type="project" value="Ensembl"/>
</dbReference>
<evidence type="ECO:0000259" key="3">
    <source>
        <dbReference type="PROSITE" id="PS50209"/>
    </source>
</evidence>